<keyword evidence="2" id="KW-1185">Reference proteome</keyword>
<dbReference type="Gene3D" id="2.30.110.10">
    <property type="entry name" value="Electron Transport, Fmn-binding Protein, Chain A"/>
    <property type="match status" value="1"/>
</dbReference>
<organism evidence="1 2">
    <name type="scientific">Moraxella porci DSM 25326</name>
    <dbReference type="NCBI Taxonomy" id="573983"/>
    <lineage>
        <taxon>Bacteria</taxon>
        <taxon>Pseudomonadati</taxon>
        <taxon>Pseudomonadota</taxon>
        <taxon>Gammaproteobacteria</taxon>
        <taxon>Moraxellales</taxon>
        <taxon>Moraxellaceae</taxon>
        <taxon>Moraxella</taxon>
    </lineage>
</organism>
<dbReference type="PANTHER" id="PTHR35802">
    <property type="entry name" value="PROTEASE SYNTHASE AND SPORULATION PROTEIN PAI 2"/>
    <property type="match status" value="1"/>
</dbReference>
<dbReference type="SUPFAM" id="SSF50475">
    <property type="entry name" value="FMN-binding split barrel"/>
    <property type="match status" value="1"/>
</dbReference>
<dbReference type="Pfam" id="PF04299">
    <property type="entry name" value="FMN_bind_2"/>
    <property type="match status" value="1"/>
</dbReference>
<reference evidence="1 2" key="1">
    <citation type="submission" date="2017-02" db="EMBL/GenBank/DDBJ databases">
        <title>Draft genome sequence of Moraxella porci CCUG 54912T type strain.</title>
        <authorList>
            <person name="Salva-Serra F."/>
            <person name="Engstrom-Jakobsson H."/>
            <person name="Thorell K."/>
            <person name="Jaen-Luchoro D."/>
            <person name="Gonzales-Siles L."/>
            <person name="Karlsson R."/>
            <person name="Yazdan S."/>
            <person name="Boulund F."/>
            <person name="Johnning A."/>
            <person name="Engstrand L."/>
            <person name="Kristiansson E."/>
            <person name="Moore E."/>
        </authorList>
    </citation>
    <scope>NUCLEOTIDE SEQUENCE [LARGE SCALE GENOMIC DNA]</scope>
    <source>
        <strain evidence="1 2">CCUG 54912</strain>
    </source>
</reference>
<dbReference type="Proteomes" id="UP000190683">
    <property type="component" value="Unassembled WGS sequence"/>
</dbReference>
<comment type="caution">
    <text evidence="1">The sequence shown here is derived from an EMBL/GenBank/DDBJ whole genome shotgun (WGS) entry which is preliminary data.</text>
</comment>
<evidence type="ECO:0000313" key="2">
    <source>
        <dbReference type="Proteomes" id="UP000190683"/>
    </source>
</evidence>
<name>A0A1T0CW53_9GAMM</name>
<dbReference type="STRING" id="573983.B0681_01365"/>
<dbReference type="RefSeq" id="WP_078316946.1">
    <property type="nucleotide sequence ID" value="NZ_MUYV01000001.1"/>
</dbReference>
<dbReference type="PANTHER" id="PTHR35802:SF1">
    <property type="entry name" value="PROTEASE SYNTHASE AND SPORULATION PROTEIN PAI 2"/>
    <property type="match status" value="1"/>
</dbReference>
<dbReference type="PIRSF" id="PIRSF010372">
    <property type="entry name" value="PaiB"/>
    <property type="match status" value="1"/>
</dbReference>
<evidence type="ECO:0008006" key="3">
    <source>
        <dbReference type="Google" id="ProtNLM"/>
    </source>
</evidence>
<sequence length="217" mass="24472">MFIPKSFQPSQHSSIIEMIQQYPLATIITIIDGVPVASHVPVLYLNDEQGERLITHIARANPMWRHLDTPWLIVFTGASHYISANWYPSKAVSHKEVPTYNYQAVHITAKASLANEAAAIDILSKTTDYFENQLHNTNPDHTPWRLTDAPDEFIHNMCKALVAIEFDILDVQASFKLSQNKDAQNRQGVIDGLSQLDTHESRVMADLIQRAKAATEQ</sequence>
<gene>
    <name evidence="1" type="ORF">B0681_01365</name>
</gene>
<dbReference type="AlphaFoldDB" id="A0A1T0CW53"/>
<dbReference type="InterPro" id="IPR007396">
    <property type="entry name" value="TR_PAI2-type"/>
</dbReference>
<proteinExistence type="predicted"/>
<protein>
    <recommendedName>
        <fullName evidence="3">Transcriptional regulator</fullName>
    </recommendedName>
</protein>
<evidence type="ECO:0000313" key="1">
    <source>
        <dbReference type="EMBL" id="OOS26555.1"/>
    </source>
</evidence>
<dbReference type="InterPro" id="IPR012349">
    <property type="entry name" value="Split_barrel_FMN-bd"/>
</dbReference>
<dbReference type="EMBL" id="MUYV01000001">
    <property type="protein sequence ID" value="OOS26555.1"/>
    <property type="molecule type" value="Genomic_DNA"/>
</dbReference>
<accession>A0A1T0CW53</accession>